<evidence type="ECO:0000256" key="6">
    <source>
        <dbReference type="SAM" id="MobiDB-lite"/>
    </source>
</evidence>
<feature type="compositionally biased region" description="Pro residues" evidence="6">
    <location>
        <begin position="382"/>
        <end position="395"/>
    </location>
</feature>
<evidence type="ECO:0000259" key="7">
    <source>
        <dbReference type="SMART" id="SM00645"/>
    </source>
</evidence>
<evidence type="ECO:0000313" key="10">
    <source>
        <dbReference type="Proteomes" id="UP001515480"/>
    </source>
</evidence>
<dbReference type="SUPFAM" id="SSF54001">
    <property type="entry name" value="Cysteine proteinases"/>
    <property type="match status" value="1"/>
</dbReference>
<dbReference type="GO" id="GO:0008234">
    <property type="term" value="F:cysteine-type peptidase activity"/>
    <property type="evidence" value="ECO:0007669"/>
    <property type="project" value="InterPro"/>
</dbReference>
<keyword evidence="5" id="KW-1015">Disulfide bond</keyword>
<dbReference type="InterPro" id="IPR013128">
    <property type="entry name" value="Peptidase_C1A"/>
</dbReference>
<keyword evidence="10" id="KW-1185">Reference proteome</keyword>
<evidence type="ECO:0000259" key="8">
    <source>
        <dbReference type="SMART" id="SM00848"/>
    </source>
</evidence>
<feature type="domain" description="Cathepsin propeptide inhibitor" evidence="8">
    <location>
        <begin position="76"/>
        <end position="132"/>
    </location>
</feature>
<evidence type="ECO:0000256" key="2">
    <source>
        <dbReference type="ARBA" id="ARBA00022670"/>
    </source>
</evidence>
<dbReference type="SMART" id="SM00848">
    <property type="entry name" value="Inhibitor_I29"/>
    <property type="match status" value="1"/>
</dbReference>
<name>A0AB34IRS2_PRYPA</name>
<evidence type="ECO:0000256" key="4">
    <source>
        <dbReference type="ARBA" id="ARBA00022801"/>
    </source>
</evidence>
<dbReference type="GO" id="GO:0006508">
    <property type="term" value="P:proteolysis"/>
    <property type="evidence" value="ECO:0007669"/>
    <property type="project" value="UniProtKB-KW"/>
</dbReference>
<dbReference type="InterPro" id="IPR000668">
    <property type="entry name" value="Peptidase_C1A_C"/>
</dbReference>
<dbReference type="FunFam" id="3.90.70.10:FF:000067">
    <property type="entry name" value="Senescence-specific cysteine protease"/>
    <property type="match status" value="1"/>
</dbReference>
<feature type="compositionally biased region" description="Pro residues" evidence="6">
    <location>
        <begin position="32"/>
        <end position="41"/>
    </location>
</feature>
<dbReference type="AlphaFoldDB" id="A0AB34IRS2"/>
<dbReference type="SMART" id="SM00645">
    <property type="entry name" value="Pept_C1"/>
    <property type="match status" value="1"/>
</dbReference>
<dbReference type="InterPro" id="IPR025660">
    <property type="entry name" value="Pept_his_AS"/>
</dbReference>
<feature type="region of interest" description="Disordered" evidence="6">
    <location>
        <begin position="373"/>
        <end position="404"/>
    </location>
</feature>
<dbReference type="Pfam" id="PF00112">
    <property type="entry name" value="Peptidase_C1"/>
    <property type="match status" value="1"/>
</dbReference>
<accession>A0AB34IRS2</accession>
<feature type="domain" description="Peptidase C1A papain C-terminal" evidence="7">
    <location>
        <begin position="160"/>
        <end position="375"/>
    </location>
</feature>
<feature type="region of interest" description="Disordered" evidence="6">
    <location>
        <begin position="15"/>
        <end position="41"/>
    </location>
</feature>
<keyword evidence="4" id="KW-0378">Hydrolase</keyword>
<comment type="caution">
    <text evidence="9">The sequence shown here is derived from an EMBL/GenBank/DDBJ whole genome shotgun (WGS) entry which is preliminary data.</text>
</comment>
<protein>
    <submittedName>
        <fullName evidence="9">Uncharacterized protein</fullName>
    </submittedName>
</protein>
<dbReference type="Pfam" id="PF08246">
    <property type="entry name" value="Inhibitor_I29"/>
    <property type="match status" value="1"/>
</dbReference>
<dbReference type="InterPro" id="IPR039417">
    <property type="entry name" value="Peptidase_C1A_papain-like"/>
</dbReference>
<organism evidence="9 10">
    <name type="scientific">Prymnesium parvum</name>
    <name type="common">Toxic golden alga</name>
    <dbReference type="NCBI Taxonomy" id="97485"/>
    <lineage>
        <taxon>Eukaryota</taxon>
        <taxon>Haptista</taxon>
        <taxon>Haptophyta</taxon>
        <taxon>Prymnesiophyceae</taxon>
        <taxon>Prymnesiales</taxon>
        <taxon>Prymnesiaceae</taxon>
        <taxon>Prymnesium</taxon>
    </lineage>
</organism>
<comment type="similarity">
    <text evidence="1">Belongs to the peptidase C1 family.</text>
</comment>
<evidence type="ECO:0000256" key="5">
    <source>
        <dbReference type="ARBA" id="ARBA00023157"/>
    </source>
</evidence>
<keyword evidence="2" id="KW-0645">Protease</keyword>
<dbReference type="PROSITE" id="PS00639">
    <property type="entry name" value="THIOL_PROTEASE_HIS"/>
    <property type="match status" value="1"/>
</dbReference>
<keyword evidence="3" id="KW-0732">Signal</keyword>
<dbReference type="CDD" id="cd02248">
    <property type="entry name" value="Peptidase_C1A"/>
    <property type="match status" value="1"/>
</dbReference>
<evidence type="ECO:0000313" key="9">
    <source>
        <dbReference type="EMBL" id="KAL1504882.1"/>
    </source>
</evidence>
<dbReference type="EMBL" id="JBGBPQ010000019">
    <property type="protein sequence ID" value="KAL1504882.1"/>
    <property type="molecule type" value="Genomic_DNA"/>
</dbReference>
<dbReference type="PRINTS" id="PR00705">
    <property type="entry name" value="PAPAIN"/>
</dbReference>
<gene>
    <name evidence="9" type="ORF">AB1Y20_008652</name>
</gene>
<dbReference type="InterPro" id="IPR013201">
    <property type="entry name" value="Prot_inhib_I29"/>
</dbReference>
<proteinExistence type="inferred from homology"/>
<dbReference type="InterPro" id="IPR000169">
    <property type="entry name" value="Pept_cys_AS"/>
</dbReference>
<dbReference type="Gene3D" id="3.90.70.10">
    <property type="entry name" value="Cysteine proteinases"/>
    <property type="match status" value="1"/>
</dbReference>
<reference evidence="9 10" key="1">
    <citation type="journal article" date="2024" name="Science">
        <title>Giant polyketide synthase enzymes in the biosynthesis of giant marine polyether toxins.</title>
        <authorList>
            <person name="Fallon T.R."/>
            <person name="Shende V.V."/>
            <person name="Wierzbicki I.H."/>
            <person name="Pendleton A.L."/>
            <person name="Watervoot N.F."/>
            <person name="Auber R.P."/>
            <person name="Gonzalez D.J."/>
            <person name="Wisecaver J.H."/>
            <person name="Moore B.S."/>
        </authorList>
    </citation>
    <scope>NUCLEOTIDE SEQUENCE [LARGE SCALE GENOMIC DNA]</scope>
    <source>
        <strain evidence="9 10">12B1</strain>
    </source>
</reference>
<dbReference type="PROSITE" id="PS00139">
    <property type="entry name" value="THIOL_PROTEASE_CYS"/>
    <property type="match status" value="1"/>
</dbReference>
<evidence type="ECO:0000256" key="3">
    <source>
        <dbReference type="ARBA" id="ARBA00022729"/>
    </source>
</evidence>
<dbReference type="InterPro" id="IPR038765">
    <property type="entry name" value="Papain-like_cys_pep_sf"/>
</dbReference>
<evidence type="ECO:0000256" key="1">
    <source>
        <dbReference type="ARBA" id="ARBA00008455"/>
    </source>
</evidence>
<sequence>MSCVLDAPWSRETPFDVGSAGRSSRPGAPATYFPPPLTTHPPAPTRPSAMLYKMVIAMCIASASAFSAADEVLAKFEAWRKDHGKAYDTIEAKTAALAAFCENEKIINEHNAKGLSWTLGHNEFSDLTWDQFRESRMSRIFTNRAPKNMDRVHLASDVPLAASVDWVAKGAVTPVKNQQRCGSCWAFSTTGSVEGAYQIATGKLISLSEENLVQCDHNGDQGCSGGLMDNAFEWIQENGGICTEQAYPYTSGSGTTGTCTKSCSPVVTVSGHKDVPQGDEQALLSAVASQPVSIAIEADKSAFQLYQSGVLDSTSCGTSLDHGVLIVGYGTDSASGKDYWKVKNSWGATWGEEGYIRMVRDKNMCGLAQQASYPTGAKSAGPAPPSPSPTPPSPSPATHYSDPSGGCLSDEAEITIQGVSGDFCSPKCSFLFHKCPSDVPSGVTATPQCALQDASSGSKYCALICSPTADIKDQRAADAQCGANASCKPIQGQGICTYDA</sequence>
<dbReference type="Proteomes" id="UP001515480">
    <property type="component" value="Unassembled WGS sequence"/>
</dbReference>
<dbReference type="PANTHER" id="PTHR12411">
    <property type="entry name" value="CYSTEINE PROTEASE FAMILY C1-RELATED"/>
    <property type="match status" value="1"/>
</dbReference>